<evidence type="ECO:0000256" key="3">
    <source>
        <dbReference type="ARBA" id="ARBA00023004"/>
    </source>
</evidence>
<comment type="caution">
    <text evidence="5">The sequence shown here is derived from an EMBL/GenBank/DDBJ whole genome shotgun (WGS) entry which is preliminary data.</text>
</comment>
<dbReference type="NCBIfam" id="TIGR02481">
    <property type="entry name" value="hemeryth_dom"/>
    <property type="match status" value="1"/>
</dbReference>
<reference evidence="5 6" key="1">
    <citation type="submission" date="2017-02" db="EMBL/GenBank/DDBJ databases">
        <title>Genomic diversity within the haloalkaliphilic genus Thioalkalivibrio.</title>
        <authorList>
            <person name="Ahn A.-C."/>
            <person name="Meier-Kolthoff J."/>
            <person name="Overmars L."/>
            <person name="Richter M."/>
            <person name="Woyke T."/>
            <person name="Sorokin D.Y."/>
            <person name="Muyzer G."/>
        </authorList>
    </citation>
    <scope>NUCLEOTIDE SEQUENCE [LARGE SCALE GENOMIC DNA]</scope>
    <source>
        <strain evidence="5 6">HL17</strain>
    </source>
</reference>
<organism evidence="5 6">
    <name type="scientific">Thioalkalivibrio halophilus</name>
    <dbReference type="NCBI Taxonomy" id="252474"/>
    <lineage>
        <taxon>Bacteria</taxon>
        <taxon>Pseudomonadati</taxon>
        <taxon>Pseudomonadota</taxon>
        <taxon>Gammaproteobacteria</taxon>
        <taxon>Chromatiales</taxon>
        <taxon>Ectothiorhodospiraceae</taxon>
        <taxon>Thioalkalivibrio</taxon>
    </lineage>
</organism>
<evidence type="ECO:0000256" key="1">
    <source>
        <dbReference type="ARBA" id="ARBA00010587"/>
    </source>
</evidence>
<dbReference type="Proteomes" id="UP000189177">
    <property type="component" value="Unassembled WGS sequence"/>
</dbReference>
<dbReference type="SUPFAM" id="SSF47188">
    <property type="entry name" value="Hemerythrin-like"/>
    <property type="match status" value="1"/>
</dbReference>
<keyword evidence="2" id="KW-0479">Metal-binding</keyword>
<dbReference type="OrthoDB" id="5296936at2"/>
<accession>A0A1V3A2H9</accession>
<dbReference type="InterPro" id="IPR035938">
    <property type="entry name" value="Hemerythrin-like_sf"/>
</dbReference>
<dbReference type="Gene3D" id="1.20.120.50">
    <property type="entry name" value="Hemerythrin-like"/>
    <property type="match status" value="1"/>
</dbReference>
<dbReference type="RefSeq" id="WP_077243399.1">
    <property type="nucleotide sequence ID" value="NZ_MUZR01000001.1"/>
</dbReference>
<protein>
    <recommendedName>
        <fullName evidence="4">Hemerythrin-like domain-containing protein</fullName>
    </recommendedName>
</protein>
<evidence type="ECO:0000313" key="6">
    <source>
        <dbReference type="Proteomes" id="UP000189177"/>
    </source>
</evidence>
<dbReference type="InterPro" id="IPR012312">
    <property type="entry name" value="Hemerythrin-like"/>
</dbReference>
<keyword evidence="6" id="KW-1185">Reference proteome</keyword>
<comment type="similarity">
    <text evidence="1">Belongs to the hemerythrin family.</text>
</comment>
<dbReference type="STRING" id="252474.B1A74_00040"/>
<dbReference type="InterPro" id="IPR012827">
    <property type="entry name" value="Hemerythrin_metal-bd"/>
</dbReference>
<sequence>MSEVQRSLTVPELEQAFMNDDHHEAARLLEAVGRAREEGDDNAVREAFAAFVEFNREHFAREDELMERVGFPQKDYHRQEHAAHLARWEALLAGLEDGSLQGADLVSALDDEIIPWYQRHFTTMDALLARFAERAAGG</sequence>
<dbReference type="Pfam" id="PF01814">
    <property type="entry name" value="Hemerythrin"/>
    <property type="match status" value="1"/>
</dbReference>
<dbReference type="GO" id="GO:0046872">
    <property type="term" value="F:metal ion binding"/>
    <property type="evidence" value="ECO:0007669"/>
    <property type="project" value="UniProtKB-KW"/>
</dbReference>
<proteinExistence type="inferred from homology"/>
<dbReference type="AlphaFoldDB" id="A0A1V3A2H9"/>
<feature type="domain" description="Hemerythrin-like" evidence="4">
    <location>
        <begin position="17"/>
        <end position="130"/>
    </location>
</feature>
<name>A0A1V3A2H9_9GAMM</name>
<dbReference type="EMBL" id="MUZR01000001">
    <property type="protein sequence ID" value="OOC11536.1"/>
    <property type="molecule type" value="Genomic_DNA"/>
</dbReference>
<keyword evidence="3" id="KW-0408">Iron</keyword>
<evidence type="ECO:0000313" key="5">
    <source>
        <dbReference type="EMBL" id="OOC11536.1"/>
    </source>
</evidence>
<evidence type="ECO:0000259" key="4">
    <source>
        <dbReference type="Pfam" id="PF01814"/>
    </source>
</evidence>
<dbReference type="CDD" id="cd12107">
    <property type="entry name" value="Hemerythrin"/>
    <property type="match status" value="1"/>
</dbReference>
<gene>
    <name evidence="5" type="ORF">B1A74_00040</name>
</gene>
<evidence type="ECO:0000256" key="2">
    <source>
        <dbReference type="ARBA" id="ARBA00022723"/>
    </source>
</evidence>